<comment type="caution">
    <text evidence="2">The sequence shown here is derived from an EMBL/GenBank/DDBJ whole genome shotgun (WGS) entry which is preliminary data.</text>
</comment>
<proteinExistence type="predicted"/>
<organism evidence="2 3">
    <name type="scientific">Erwinia plantamica</name>
    <dbReference type="NCBI Taxonomy" id="3237104"/>
    <lineage>
        <taxon>Bacteria</taxon>
        <taxon>Pseudomonadati</taxon>
        <taxon>Pseudomonadota</taxon>
        <taxon>Gammaproteobacteria</taxon>
        <taxon>Enterobacterales</taxon>
        <taxon>Erwiniaceae</taxon>
        <taxon>Erwinia</taxon>
    </lineage>
</organism>
<evidence type="ECO:0000313" key="3">
    <source>
        <dbReference type="Proteomes" id="UP001605250"/>
    </source>
</evidence>
<protein>
    <submittedName>
        <fullName evidence="2">Uncharacterized protein</fullName>
    </submittedName>
</protein>
<dbReference type="RefSeq" id="WP_394150505.1">
    <property type="nucleotide sequence ID" value="NZ_JBGCUC010000036.1"/>
</dbReference>
<feature type="chain" id="PRO_5045537784" evidence="1">
    <location>
        <begin position="23"/>
        <end position="177"/>
    </location>
</feature>
<evidence type="ECO:0000256" key="1">
    <source>
        <dbReference type="SAM" id="SignalP"/>
    </source>
</evidence>
<reference evidence="2 3" key="1">
    <citation type="submission" date="2024-07" db="EMBL/GenBank/DDBJ databases">
        <title>Novel bacterial strain Erwinia sp. OPT-41 promoting growth of various crops.</title>
        <authorList>
            <person name="Egorshina A."/>
            <person name="Lukyantsev M.A."/>
            <person name="Golubev S.N."/>
            <person name="Muratova A.Y."/>
            <person name="Bulygina E.A."/>
        </authorList>
    </citation>
    <scope>NUCLEOTIDE SEQUENCE [LARGE SCALE GENOMIC DNA]</scope>
    <source>
        <strain evidence="2 3">OPT-41</strain>
    </source>
</reference>
<feature type="signal peptide" evidence="1">
    <location>
        <begin position="1"/>
        <end position="22"/>
    </location>
</feature>
<dbReference type="EMBL" id="JBGCUC010000036">
    <property type="protein sequence ID" value="MFG6078986.1"/>
    <property type="molecule type" value="Genomic_DNA"/>
</dbReference>
<sequence length="177" mass="19307">MRISTYKIIAIVLSAFSVNVCSATEQADKEPISLCAKIDTGAITDVFDGSNVKYSKDYSYLLFTSDANGTNYTDGDDRLTIDGHVYISNDSVLQLKTLIIVSMKDGKLNDEVIYLSKGNKTTGGLFYNNTPSGNNGKENIVYIGVAGDVYHLTIPTAKDKECLNHFPKKILDGLSTE</sequence>
<evidence type="ECO:0000313" key="2">
    <source>
        <dbReference type="EMBL" id="MFG6078986.1"/>
    </source>
</evidence>
<dbReference type="Proteomes" id="UP001605250">
    <property type="component" value="Unassembled WGS sequence"/>
</dbReference>
<keyword evidence="3" id="KW-1185">Reference proteome</keyword>
<gene>
    <name evidence="2" type="ORF">AB3U87_21910</name>
</gene>
<accession>A0ABW7CS11</accession>
<keyword evidence="1" id="KW-0732">Signal</keyword>
<name>A0ABW7CS11_9GAMM</name>